<keyword evidence="2" id="KW-1185">Reference proteome</keyword>
<dbReference type="RefSeq" id="WP_205278403.1">
    <property type="nucleotide sequence ID" value="NZ_JAFFPU010000013.1"/>
</dbReference>
<gene>
    <name evidence="1" type="ORF">JWG45_03505</name>
</gene>
<evidence type="ECO:0008006" key="3">
    <source>
        <dbReference type="Google" id="ProtNLM"/>
    </source>
</evidence>
<proteinExistence type="predicted"/>
<sequence>MILKEHSLYQRIYDEFINSLKEDTNLIKHISKKILKKPTRDREISLKEYYSQEIAKHLINQFTLFEKIQFCLKEIRSEIKVIRDLKDSFQKFEIYISTIYISITTLQDITIKLINATIFTGIDEKYVNHKTIEGNLFIEHTKINKHFKKFNRNIQIIISRRNQIIHDHKLDFLYDLIDPTVLSMTKIMSILDSKSEPFNKIYKLTKQAVREELKKLCDSIETETKEIEESIIPILDDLEILYKRKIATF</sequence>
<accession>A0ABS2UAF6</accession>
<comment type="caution">
    <text evidence="1">The sequence shown here is derived from an EMBL/GenBank/DDBJ whole genome shotgun (WGS) entry which is preliminary data.</text>
</comment>
<evidence type="ECO:0000313" key="2">
    <source>
        <dbReference type="Proteomes" id="UP000724686"/>
    </source>
</evidence>
<name>A0ABS2UAF6_9LEPT</name>
<evidence type="ECO:0000313" key="1">
    <source>
        <dbReference type="EMBL" id="MBM9576212.1"/>
    </source>
</evidence>
<protein>
    <recommendedName>
        <fullName evidence="3">Cthe-2314-like HEPN domain-containing protein</fullName>
    </recommendedName>
</protein>
<reference evidence="1 2" key="1">
    <citation type="submission" date="2021-02" db="EMBL/GenBank/DDBJ databases">
        <title>Leptospira ainlahdjerensis sp. nov., Leptospira ainazelensis sp. nov., Leptospira abararensis sp. nov. and Leptospira chreensis sp. nov., four new species isolated from water sources in Algeria.</title>
        <authorList>
            <person name="Amara Korba A."/>
            <person name="Kainiu M."/>
            <person name="Vincent A.T."/>
            <person name="Mariet J.-F."/>
            <person name="Veyrier F.J."/>
            <person name="Goarant C."/>
            <person name="Picardeau M."/>
        </authorList>
    </citation>
    <scope>NUCLEOTIDE SEQUENCE [LARGE SCALE GENOMIC DNA]</scope>
    <source>
        <strain evidence="1 2">201903070</strain>
    </source>
</reference>
<organism evidence="1 2">
    <name type="scientific">Leptospira ainlahdjerensis</name>
    <dbReference type="NCBI Taxonomy" id="2810033"/>
    <lineage>
        <taxon>Bacteria</taxon>
        <taxon>Pseudomonadati</taxon>
        <taxon>Spirochaetota</taxon>
        <taxon>Spirochaetia</taxon>
        <taxon>Leptospirales</taxon>
        <taxon>Leptospiraceae</taxon>
        <taxon>Leptospira</taxon>
    </lineage>
</organism>
<dbReference type="EMBL" id="JAFFPU010000013">
    <property type="protein sequence ID" value="MBM9576212.1"/>
    <property type="molecule type" value="Genomic_DNA"/>
</dbReference>
<dbReference type="Proteomes" id="UP000724686">
    <property type="component" value="Unassembled WGS sequence"/>
</dbReference>